<dbReference type="GO" id="GO:0005829">
    <property type="term" value="C:cytosol"/>
    <property type="evidence" value="ECO:0007669"/>
    <property type="project" value="TreeGrafter"/>
</dbReference>
<evidence type="ECO:0000256" key="7">
    <source>
        <dbReference type="ARBA" id="ARBA00022723"/>
    </source>
</evidence>
<evidence type="ECO:0000256" key="3">
    <source>
        <dbReference type="ARBA" id="ARBA00022485"/>
    </source>
</evidence>
<reference evidence="11 12" key="1">
    <citation type="submission" date="2019-02" db="EMBL/GenBank/DDBJ databases">
        <title>Genomic Encyclopedia of Archaeal and Bacterial Type Strains, Phase II (KMG-II): from individual species to whole genera.</title>
        <authorList>
            <person name="Goeker M."/>
        </authorList>
    </citation>
    <scope>NUCLEOTIDE SEQUENCE [LARGE SCALE GENOMIC DNA]</scope>
    <source>
        <strain evidence="11 12">DSM 18101</strain>
    </source>
</reference>
<keyword evidence="12" id="KW-1185">Reference proteome</keyword>
<proteinExistence type="inferred from homology"/>
<dbReference type="PANTHER" id="PTHR30573">
    <property type="entry name" value="QUINOLINATE SYNTHETASE A"/>
    <property type="match status" value="1"/>
</dbReference>
<comment type="pathway">
    <text evidence="1 10">Cofactor biosynthesis; NAD(+) biosynthesis; quinolinate from iminoaspartate: step 1/1.</text>
</comment>
<name>A0A4Q7YQQ5_9BACT</name>
<dbReference type="SUPFAM" id="SSF142754">
    <property type="entry name" value="NadA-like"/>
    <property type="match status" value="1"/>
</dbReference>
<keyword evidence="4 10" id="KW-0963">Cytoplasm</keyword>
<comment type="function">
    <text evidence="10">Catalyzes the condensation of iminoaspartate with dihydroxyacetone phosphate to form quinolinate.</text>
</comment>
<comment type="similarity">
    <text evidence="10">Belongs to the quinolinate synthase family. Type 3 subfamily.</text>
</comment>
<dbReference type="InterPro" id="IPR036094">
    <property type="entry name" value="NadA_sf"/>
</dbReference>
<keyword evidence="6 10" id="KW-0808">Transferase</keyword>
<evidence type="ECO:0000256" key="4">
    <source>
        <dbReference type="ARBA" id="ARBA00022490"/>
    </source>
</evidence>
<dbReference type="EMBL" id="SHKW01000001">
    <property type="protein sequence ID" value="RZU40092.1"/>
    <property type="molecule type" value="Genomic_DNA"/>
</dbReference>
<dbReference type="GO" id="GO:0034628">
    <property type="term" value="P:'de novo' NAD+ biosynthetic process from L-aspartate"/>
    <property type="evidence" value="ECO:0007669"/>
    <property type="project" value="TreeGrafter"/>
</dbReference>
<dbReference type="PANTHER" id="PTHR30573:SF0">
    <property type="entry name" value="QUINOLINATE SYNTHASE, CHLOROPLASTIC"/>
    <property type="match status" value="1"/>
</dbReference>
<sequence length="376" mass="41790">MEEVAVTSATGAVQDSCSLDNYLSLPDHTMDERIAAARTILGTDVVLLGHHYQRDEVIRFADYTGDSYKLSKIASQTDSKYMIFCGVHFMAETADVLAKPWQQVILPDLNAGCSMADMAEIGQVENCWDSLDRAGITDDLVPLTYMNSAAAIKAFCGERGGLVCTSSNARGAFEWAFARGSKILFLPDQHLGRNTAFAMGIPLSEMVVWDPYQINGGLAPDRLRAAKVILWKGHCSVHQRFLPEHVDRIRRERPEMQVIVHPECRWEVCQKADALGSTERIIEVIEKAPEGSSFAVGTEIHLVNRMAKRFAPLGKEVITLDDAGCLCTTMYRISPQHLAWSLENLIAGNVVNRIKVDEDVKHWAKVALDRMLEVRA</sequence>
<feature type="binding site" evidence="10">
    <location>
        <position position="327"/>
    </location>
    <ligand>
        <name>[4Fe-4S] cluster</name>
        <dbReference type="ChEBI" id="CHEBI:49883"/>
    </ligand>
</feature>
<evidence type="ECO:0000256" key="8">
    <source>
        <dbReference type="ARBA" id="ARBA00023004"/>
    </source>
</evidence>
<organism evidence="11 12">
    <name type="scientific">Edaphobacter modestus</name>
    <dbReference type="NCBI Taxonomy" id="388466"/>
    <lineage>
        <taxon>Bacteria</taxon>
        <taxon>Pseudomonadati</taxon>
        <taxon>Acidobacteriota</taxon>
        <taxon>Terriglobia</taxon>
        <taxon>Terriglobales</taxon>
        <taxon>Acidobacteriaceae</taxon>
        <taxon>Edaphobacter</taxon>
    </lineage>
</organism>
<evidence type="ECO:0000256" key="6">
    <source>
        <dbReference type="ARBA" id="ARBA00022679"/>
    </source>
</evidence>
<keyword evidence="8 10" id="KW-0408">Iron</keyword>
<evidence type="ECO:0000256" key="5">
    <source>
        <dbReference type="ARBA" id="ARBA00022642"/>
    </source>
</evidence>
<dbReference type="InterPro" id="IPR003473">
    <property type="entry name" value="NadA"/>
</dbReference>
<dbReference type="GO" id="GO:0008987">
    <property type="term" value="F:quinolinate synthetase A activity"/>
    <property type="evidence" value="ECO:0007669"/>
    <property type="project" value="UniProtKB-UniRule"/>
</dbReference>
<dbReference type="HAMAP" id="MF_00569">
    <property type="entry name" value="NadA_type3"/>
    <property type="match status" value="1"/>
</dbReference>
<dbReference type="NCBIfam" id="TIGR00550">
    <property type="entry name" value="nadA"/>
    <property type="match status" value="1"/>
</dbReference>
<evidence type="ECO:0000313" key="11">
    <source>
        <dbReference type="EMBL" id="RZU40092.1"/>
    </source>
</evidence>
<keyword evidence="7 10" id="KW-0479">Metal-binding</keyword>
<dbReference type="GO" id="GO:0051539">
    <property type="term" value="F:4 iron, 4 sulfur cluster binding"/>
    <property type="evidence" value="ECO:0007669"/>
    <property type="project" value="UniProtKB-KW"/>
</dbReference>
<protein>
    <recommendedName>
        <fullName evidence="2 10">Quinolinate synthase</fullName>
        <ecNumber evidence="2 10">2.5.1.72</ecNumber>
    </recommendedName>
</protein>
<feature type="binding site" evidence="10">
    <location>
        <position position="50"/>
    </location>
    <ligand>
        <name>iminosuccinate</name>
        <dbReference type="ChEBI" id="CHEBI:77875"/>
    </ligand>
</feature>
<dbReference type="InterPro" id="IPR023515">
    <property type="entry name" value="Quinolinate_synth_A_type3"/>
</dbReference>
<comment type="catalytic activity">
    <reaction evidence="10">
        <text>iminosuccinate + dihydroxyacetone phosphate = quinolinate + phosphate + 2 H2O + H(+)</text>
        <dbReference type="Rhea" id="RHEA:25888"/>
        <dbReference type="ChEBI" id="CHEBI:15377"/>
        <dbReference type="ChEBI" id="CHEBI:15378"/>
        <dbReference type="ChEBI" id="CHEBI:29959"/>
        <dbReference type="ChEBI" id="CHEBI:43474"/>
        <dbReference type="ChEBI" id="CHEBI:57642"/>
        <dbReference type="ChEBI" id="CHEBI:77875"/>
        <dbReference type="EC" id="2.5.1.72"/>
    </reaction>
</comment>
<dbReference type="GO" id="GO:0046872">
    <property type="term" value="F:metal ion binding"/>
    <property type="evidence" value="ECO:0007669"/>
    <property type="project" value="UniProtKB-KW"/>
</dbReference>
<feature type="binding site" evidence="10">
    <location>
        <begin position="261"/>
        <end position="263"/>
    </location>
    <ligand>
        <name>iminosuccinate</name>
        <dbReference type="ChEBI" id="CHEBI:77875"/>
    </ligand>
</feature>
<keyword evidence="3 10" id="KW-0004">4Fe-4S</keyword>
<feature type="binding site" evidence="10">
    <location>
        <position position="67"/>
    </location>
    <ligand>
        <name>iminosuccinate</name>
        <dbReference type="ChEBI" id="CHEBI:77875"/>
    </ligand>
</feature>
<evidence type="ECO:0000256" key="10">
    <source>
        <dbReference type="HAMAP-Rule" id="MF_00569"/>
    </source>
</evidence>
<evidence type="ECO:0000256" key="9">
    <source>
        <dbReference type="ARBA" id="ARBA00023014"/>
    </source>
</evidence>
<dbReference type="Pfam" id="PF02445">
    <property type="entry name" value="NadA"/>
    <property type="match status" value="1"/>
</dbReference>
<evidence type="ECO:0000256" key="2">
    <source>
        <dbReference type="ARBA" id="ARBA00012669"/>
    </source>
</evidence>
<dbReference type="AlphaFoldDB" id="A0A4Q7YQQ5"/>
<comment type="caution">
    <text evidence="11">The sequence shown here is derived from an EMBL/GenBank/DDBJ whole genome shotgun (WGS) entry which is preliminary data.</text>
</comment>
<dbReference type="EC" id="2.5.1.72" evidence="2 10"/>
<feature type="binding site" evidence="10">
    <location>
        <position position="113"/>
    </location>
    <ligand>
        <name>[4Fe-4S] cluster</name>
        <dbReference type="ChEBI" id="CHEBI:49883"/>
    </ligand>
</feature>
<dbReference type="Proteomes" id="UP000292958">
    <property type="component" value="Unassembled WGS sequence"/>
</dbReference>
<keyword evidence="5 10" id="KW-0662">Pyridine nucleotide biosynthesis</keyword>
<evidence type="ECO:0000313" key="12">
    <source>
        <dbReference type="Proteomes" id="UP000292958"/>
    </source>
</evidence>
<comment type="subcellular location">
    <subcellularLocation>
        <location evidence="10">Cytoplasm</location>
    </subcellularLocation>
</comment>
<feature type="binding site" evidence="10">
    <location>
        <begin position="145"/>
        <end position="147"/>
    </location>
    <ligand>
        <name>iminosuccinate</name>
        <dbReference type="ChEBI" id="CHEBI:77875"/>
    </ligand>
</feature>
<dbReference type="NCBIfam" id="NF006883">
    <property type="entry name" value="PRK09375.2-4"/>
    <property type="match status" value="1"/>
</dbReference>
<dbReference type="Gene3D" id="3.40.50.10800">
    <property type="entry name" value="NadA-like"/>
    <property type="match status" value="3"/>
</dbReference>
<feature type="binding site" evidence="10">
    <location>
        <position position="235"/>
    </location>
    <ligand>
        <name>[4Fe-4S] cluster</name>
        <dbReference type="ChEBI" id="CHEBI:49883"/>
    </ligand>
</feature>
<keyword evidence="9 10" id="KW-0411">Iron-sulfur</keyword>
<feature type="binding site" evidence="10">
    <location>
        <position position="166"/>
    </location>
    <ligand>
        <name>iminosuccinate</name>
        <dbReference type="ChEBI" id="CHEBI:77875"/>
    </ligand>
</feature>
<evidence type="ECO:0000256" key="1">
    <source>
        <dbReference type="ARBA" id="ARBA00005065"/>
    </source>
</evidence>
<dbReference type="UniPathway" id="UPA00253">
    <property type="reaction ID" value="UER00327"/>
</dbReference>
<dbReference type="OrthoDB" id="9801204at2"/>
<feature type="binding site" evidence="10">
    <location>
        <position position="278"/>
    </location>
    <ligand>
        <name>iminosuccinate</name>
        <dbReference type="ChEBI" id="CHEBI:77875"/>
    </ligand>
</feature>
<accession>A0A4Q7YQQ5</accession>
<gene>
    <name evidence="10" type="primary">nadA</name>
    <name evidence="11" type="ORF">BDD14_1516</name>
</gene>
<comment type="cofactor">
    <cofactor evidence="10">
        <name>[4Fe-4S] cluster</name>
        <dbReference type="ChEBI" id="CHEBI:49883"/>
    </cofactor>
    <text evidence="10">Binds 1 [4Fe-4S] cluster per subunit.</text>
</comment>